<keyword evidence="3" id="KW-1185">Reference proteome</keyword>
<protein>
    <submittedName>
        <fullName evidence="2">Uncharacterized protein</fullName>
    </submittedName>
</protein>
<comment type="caution">
    <text evidence="2">The sequence shown here is derived from an EMBL/GenBank/DDBJ whole genome shotgun (WGS) entry which is preliminary data.</text>
</comment>
<feature type="region of interest" description="Disordered" evidence="1">
    <location>
        <begin position="18"/>
        <end position="37"/>
    </location>
</feature>
<sequence length="104" mass="11245">MRYIPSLSLKLTLTSPLSPPPPAIVDDSETTVANDSDSNAKCQTSIQSLATIVTTTNISSTISLLLDDDAVSTAISSLLSRPDSDTGDNNLYRWFYDTFQSAER</sequence>
<organism evidence="2 3">
    <name type="scientific">Cardamine amara subsp. amara</name>
    <dbReference type="NCBI Taxonomy" id="228776"/>
    <lineage>
        <taxon>Eukaryota</taxon>
        <taxon>Viridiplantae</taxon>
        <taxon>Streptophyta</taxon>
        <taxon>Embryophyta</taxon>
        <taxon>Tracheophyta</taxon>
        <taxon>Spermatophyta</taxon>
        <taxon>Magnoliopsida</taxon>
        <taxon>eudicotyledons</taxon>
        <taxon>Gunneridae</taxon>
        <taxon>Pentapetalae</taxon>
        <taxon>rosids</taxon>
        <taxon>malvids</taxon>
        <taxon>Brassicales</taxon>
        <taxon>Brassicaceae</taxon>
        <taxon>Cardamineae</taxon>
        <taxon>Cardamine</taxon>
    </lineage>
</organism>
<reference evidence="2 3" key="1">
    <citation type="submission" date="2024-04" db="EMBL/GenBank/DDBJ databases">
        <title>Genome assembly C_amara_ONT_v2.</title>
        <authorList>
            <person name="Yant L."/>
            <person name="Moore C."/>
            <person name="Slenker M."/>
        </authorList>
    </citation>
    <scope>NUCLEOTIDE SEQUENCE [LARGE SCALE GENOMIC DNA]</scope>
    <source>
        <tissue evidence="2">Leaf</tissue>
    </source>
</reference>
<gene>
    <name evidence="2" type="ORF">V5N11_025231</name>
</gene>
<dbReference type="EMBL" id="JBANAX010000259">
    <property type="protein sequence ID" value="KAL1216728.1"/>
    <property type="molecule type" value="Genomic_DNA"/>
</dbReference>
<dbReference type="Proteomes" id="UP001558713">
    <property type="component" value="Unassembled WGS sequence"/>
</dbReference>
<evidence type="ECO:0000313" key="2">
    <source>
        <dbReference type="EMBL" id="KAL1216728.1"/>
    </source>
</evidence>
<accession>A0ABD1BDJ3</accession>
<dbReference type="AlphaFoldDB" id="A0ABD1BDJ3"/>
<evidence type="ECO:0000256" key="1">
    <source>
        <dbReference type="SAM" id="MobiDB-lite"/>
    </source>
</evidence>
<name>A0ABD1BDJ3_CARAN</name>
<proteinExistence type="predicted"/>
<evidence type="ECO:0000313" key="3">
    <source>
        <dbReference type="Proteomes" id="UP001558713"/>
    </source>
</evidence>